<reference evidence="2 3" key="1">
    <citation type="submission" date="2018-02" db="EMBL/GenBank/DDBJ databases">
        <title>Genomic Encyclopedia of Archaeal and Bacterial Type Strains, Phase II (KMG-II): from individual species to whole genera.</title>
        <authorList>
            <person name="Goeker M."/>
        </authorList>
    </citation>
    <scope>NUCLEOTIDE SEQUENCE [LARGE SCALE GENOMIC DNA]</scope>
    <source>
        <strain evidence="2 3">DSM 15099</strain>
    </source>
</reference>
<keyword evidence="1" id="KW-0472">Membrane</keyword>
<dbReference type="STRING" id="37659.GCA_000703125_01004"/>
<evidence type="ECO:0000313" key="2">
    <source>
        <dbReference type="EMBL" id="PPK46930.1"/>
    </source>
</evidence>
<accession>A0A2S6FVW1</accession>
<keyword evidence="1" id="KW-1133">Transmembrane helix</keyword>
<name>A0A2S6FVW1_9CLOT</name>
<feature type="transmembrane region" description="Helical" evidence="1">
    <location>
        <begin position="20"/>
        <end position="50"/>
    </location>
</feature>
<feature type="transmembrane region" description="Helical" evidence="1">
    <location>
        <begin position="254"/>
        <end position="278"/>
    </location>
</feature>
<dbReference type="EMBL" id="PTIS01000015">
    <property type="protein sequence ID" value="PPK46930.1"/>
    <property type="molecule type" value="Genomic_DNA"/>
</dbReference>
<evidence type="ECO:0000256" key="1">
    <source>
        <dbReference type="SAM" id="Phobius"/>
    </source>
</evidence>
<proteinExistence type="predicted"/>
<feature type="transmembrane region" description="Helical" evidence="1">
    <location>
        <begin position="290"/>
        <end position="311"/>
    </location>
</feature>
<gene>
    <name evidence="2" type="ORF">BD821_11555</name>
</gene>
<dbReference type="InterPro" id="IPR018710">
    <property type="entry name" value="DUF2232"/>
</dbReference>
<comment type="caution">
    <text evidence="2">The sequence shown here is derived from an EMBL/GenBank/DDBJ whole genome shotgun (WGS) entry which is preliminary data.</text>
</comment>
<dbReference type="RefSeq" id="WP_104410407.1">
    <property type="nucleotide sequence ID" value="NZ_PTIS01000015.1"/>
</dbReference>
<feature type="transmembrane region" description="Helical" evidence="1">
    <location>
        <begin position="57"/>
        <end position="73"/>
    </location>
</feature>
<dbReference type="Pfam" id="PF09991">
    <property type="entry name" value="DUF2232"/>
    <property type="match status" value="1"/>
</dbReference>
<protein>
    <submittedName>
        <fullName evidence="2">Uncharacterized protein YybS (DUF2232 family)</fullName>
    </submittedName>
</protein>
<feature type="transmembrane region" description="Helical" evidence="1">
    <location>
        <begin position="180"/>
        <end position="202"/>
    </location>
</feature>
<evidence type="ECO:0000313" key="3">
    <source>
        <dbReference type="Proteomes" id="UP000239863"/>
    </source>
</evidence>
<dbReference type="Proteomes" id="UP000239863">
    <property type="component" value="Unassembled WGS sequence"/>
</dbReference>
<organism evidence="2 3">
    <name type="scientific">Clostridium algidicarnis DSM 15099</name>
    <dbReference type="NCBI Taxonomy" id="1121295"/>
    <lineage>
        <taxon>Bacteria</taxon>
        <taxon>Bacillati</taxon>
        <taxon>Bacillota</taxon>
        <taxon>Clostridia</taxon>
        <taxon>Eubacteriales</taxon>
        <taxon>Clostridiaceae</taxon>
        <taxon>Clostridium</taxon>
    </lineage>
</organism>
<dbReference type="OrthoDB" id="1938242at2"/>
<dbReference type="PANTHER" id="PTHR41324">
    <property type="entry name" value="MEMBRANE PROTEIN-RELATED"/>
    <property type="match status" value="1"/>
</dbReference>
<feature type="transmembrane region" description="Helical" evidence="1">
    <location>
        <begin position="105"/>
        <end position="125"/>
    </location>
</feature>
<sequence length="336" mass="38210">MQNRKYTTKEILEVGLMAAIIIIFNFIILYVPILGTIVSIALPLPVVILYVRHNGKIALLTCILSFIVMLMFIDPIRAIISSTSILLLGITLGYCIKHKKGFFKTLLYQTIAGLIQSLISVYIYMSFIVKTSLDEYINIMFIGPFKESIAISKELYEGLGVDITSNPTMDLLESLDTRTLLIMIPAGIIIVLAISAYINILISNKVLKRLGYEVEEPKSFTKWYFDDKVAAGFILVICLSIILNSYNIPLGEYLLPFSVTLFQFILLIDGLSVIFYYLEKRFNNKKGIKVFIIIMLFIIQPLILFVVYLGLGDIFIDLREINPNSLRNTFKKRLKK</sequence>
<dbReference type="PANTHER" id="PTHR41324:SF1">
    <property type="entry name" value="DUF2232 DOMAIN-CONTAINING PROTEIN"/>
    <property type="match status" value="1"/>
</dbReference>
<dbReference type="AlphaFoldDB" id="A0A2S6FVW1"/>
<keyword evidence="1" id="KW-0812">Transmembrane</keyword>
<feature type="transmembrane region" description="Helical" evidence="1">
    <location>
        <begin position="229"/>
        <end position="248"/>
    </location>
</feature>